<feature type="compositionally biased region" description="Basic and acidic residues" evidence="5">
    <location>
        <begin position="303"/>
        <end position="312"/>
    </location>
</feature>
<keyword evidence="8" id="KW-0540">Nuclease</keyword>
<dbReference type="SUPFAM" id="SSF56219">
    <property type="entry name" value="DNase I-like"/>
    <property type="match status" value="1"/>
</dbReference>
<evidence type="ECO:0000313" key="8">
    <source>
        <dbReference type="EMBL" id="KAG5457932.1"/>
    </source>
</evidence>
<sequence>MRRLVLPLCRRPLCLLLAAVVVLLLEAASAASPKKRSCGPGFFSASPPPPSPPAPPLVTMAEQKNNPVSIVPGVVGRFSGGDRGDAAAGVPPYPPPARGLSVVSYNIYQMSRYLFPNWAQDLRVRRLLEIKFIRDHDVIVFQEAWDGQSRKILLDGLRDLGYAHQTPLTGNGPAGWDEFGGRYCRACPYSGGVVIVSKWEITYKANRVFADACGFDWFSNKGFAYARIKLPFANLHLIGTHMQSEDQGCSSRTPRAVRESQLREMSEWLAARGIPEDEPVIFAGDFNVDRPLGEELGVDDGDGDLRRAERRQGTPAGPGPADLEEYEKALEILSACPARQFDGTRYTWDPRTNSIARHINPAGPREYLDHVLFRRGHENIPGMKLAMSLQSALNVKTDPYEVGVLPVANEYDDISDHYPVVFTVCWEADDGERGKRRAATLDSHPNVI</sequence>
<comment type="similarity">
    <text evidence="1">Belongs to the neutral sphingomyelinase family.</text>
</comment>
<organism evidence="8 9">
    <name type="scientific">Olpidium bornovanus</name>
    <dbReference type="NCBI Taxonomy" id="278681"/>
    <lineage>
        <taxon>Eukaryota</taxon>
        <taxon>Fungi</taxon>
        <taxon>Fungi incertae sedis</taxon>
        <taxon>Olpidiomycota</taxon>
        <taxon>Olpidiomycotina</taxon>
        <taxon>Olpidiomycetes</taxon>
        <taxon>Olpidiales</taxon>
        <taxon>Olpidiaceae</taxon>
        <taxon>Olpidium</taxon>
    </lineage>
</organism>
<name>A0A8H7ZR80_9FUNG</name>
<keyword evidence="9" id="KW-1185">Reference proteome</keyword>
<evidence type="ECO:0000256" key="1">
    <source>
        <dbReference type="ARBA" id="ARBA00006335"/>
    </source>
</evidence>
<dbReference type="Proteomes" id="UP000673691">
    <property type="component" value="Unassembled WGS sequence"/>
</dbReference>
<keyword evidence="8" id="KW-0255">Endonuclease</keyword>
<dbReference type="GO" id="GO:0005576">
    <property type="term" value="C:extracellular region"/>
    <property type="evidence" value="ECO:0007669"/>
    <property type="project" value="InterPro"/>
</dbReference>
<evidence type="ECO:0000256" key="3">
    <source>
        <dbReference type="ARBA" id="ARBA00022729"/>
    </source>
</evidence>
<dbReference type="OrthoDB" id="40902at2759"/>
<evidence type="ECO:0000313" key="9">
    <source>
        <dbReference type="Proteomes" id="UP000673691"/>
    </source>
</evidence>
<dbReference type="Gene3D" id="3.60.10.10">
    <property type="entry name" value="Endonuclease/exonuclease/phosphatase"/>
    <property type="match status" value="1"/>
</dbReference>
<dbReference type="PANTHER" id="PTHR16320">
    <property type="entry name" value="SPHINGOMYELINASE FAMILY MEMBER"/>
    <property type="match status" value="1"/>
</dbReference>
<dbReference type="EMBL" id="JAEFCI010009239">
    <property type="protein sequence ID" value="KAG5457932.1"/>
    <property type="molecule type" value="Genomic_DNA"/>
</dbReference>
<evidence type="ECO:0000256" key="2">
    <source>
        <dbReference type="ARBA" id="ARBA00012369"/>
    </source>
</evidence>
<feature type="region of interest" description="Disordered" evidence="5">
    <location>
        <begin position="33"/>
        <end position="56"/>
    </location>
</feature>
<dbReference type="AlphaFoldDB" id="A0A8H7ZR80"/>
<keyword evidence="3 6" id="KW-0732">Signal</keyword>
<dbReference type="GO" id="GO:0004767">
    <property type="term" value="F:sphingomyelin phosphodiesterase activity"/>
    <property type="evidence" value="ECO:0007669"/>
    <property type="project" value="UniProtKB-EC"/>
</dbReference>
<feature type="region of interest" description="Disordered" evidence="5">
    <location>
        <begin position="293"/>
        <end position="322"/>
    </location>
</feature>
<dbReference type="InterPro" id="IPR038772">
    <property type="entry name" value="Sph/SMPD2-like"/>
</dbReference>
<feature type="signal peptide" evidence="6">
    <location>
        <begin position="1"/>
        <end position="30"/>
    </location>
</feature>
<dbReference type="InterPro" id="IPR017766">
    <property type="entry name" value="Sphingomyelinase/PLipase_C"/>
</dbReference>
<evidence type="ECO:0000259" key="7">
    <source>
        <dbReference type="Pfam" id="PF03372"/>
    </source>
</evidence>
<dbReference type="InterPro" id="IPR005135">
    <property type="entry name" value="Endo/exonuclease/phosphatase"/>
</dbReference>
<protein>
    <recommendedName>
        <fullName evidence="2">sphingomyelin phosphodiesterase</fullName>
        <ecNumber evidence="2">3.1.4.12</ecNumber>
    </recommendedName>
</protein>
<dbReference type="CDD" id="cd09078">
    <property type="entry name" value="nSMase"/>
    <property type="match status" value="1"/>
</dbReference>
<evidence type="ECO:0000256" key="5">
    <source>
        <dbReference type="SAM" id="MobiDB-lite"/>
    </source>
</evidence>
<dbReference type="PANTHER" id="PTHR16320:SF23">
    <property type="entry name" value="SPHINGOMYELINASE C 1"/>
    <property type="match status" value="1"/>
</dbReference>
<feature type="compositionally biased region" description="Pro residues" evidence="5">
    <location>
        <begin position="46"/>
        <end position="56"/>
    </location>
</feature>
<evidence type="ECO:0000256" key="4">
    <source>
        <dbReference type="ARBA" id="ARBA00022801"/>
    </source>
</evidence>
<reference evidence="8 9" key="1">
    <citation type="journal article" name="Sci. Rep.">
        <title>Genome-scale phylogenetic analyses confirm Olpidium as the closest living zoosporic fungus to the non-flagellated, terrestrial fungi.</title>
        <authorList>
            <person name="Chang Y."/>
            <person name="Rochon D."/>
            <person name="Sekimoto S."/>
            <person name="Wang Y."/>
            <person name="Chovatia M."/>
            <person name="Sandor L."/>
            <person name="Salamov A."/>
            <person name="Grigoriev I.V."/>
            <person name="Stajich J.E."/>
            <person name="Spatafora J.W."/>
        </authorList>
    </citation>
    <scope>NUCLEOTIDE SEQUENCE [LARGE SCALE GENOMIC DNA]</scope>
    <source>
        <strain evidence="8">S191</strain>
    </source>
</reference>
<dbReference type="EC" id="3.1.4.12" evidence="2"/>
<dbReference type="GO" id="GO:0004527">
    <property type="term" value="F:exonuclease activity"/>
    <property type="evidence" value="ECO:0007669"/>
    <property type="project" value="UniProtKB-KW"/>
</dbReference>
<evidence type="ECO:0000256" key="6">
    <source>
        <dbReference type="SAM" id="SignalP"/>
    </source>
</evidence>
<gene>
    <name evidence="8" type="ORF">BJ554DRAFT_1944</name>
</gene>
<proteinExistence type="inferred from homology"/>
<keyword evidence="4" id="KW-0378">Hydrolase</keyword>
<feature type="chain" id="PRO_5034865443" description="sphingomyelin phosphodiesterase" evidence="6">
    <location>
        <begin position="31"/>
        <end position="448"/>
    </location>
</feature>
<comment type="caution">
    <text evidence="8">The sequence shown here is derived from an EMBL/GenBank/DDBJ whole genome shotgun (WGS) entry which is preliminary data.</text>
</comment>
<dbReference type="InterPro" id="IPR036691">
    <property type="entry name" value="Endo/exonu/phosph_ase_sf"/>
</dbReference>
<dbReference type="GO" id="GO:0004519">
    <property type="term" value="F:endonuclease activity"/>
    <property type="evidence" value="ECO:0007669"/>
    <property type="project" value="UniProtKB-KW"/>
</dbReference>
<feature type="domain" description="Endonuclease/exonuclease/phosphatase" evidence="7">
    <location>
        <begin position="104"/>
        <end position="378"/>
    </location>
</feature>
<dbReference type="Pfam" id="PF03372">
    <property type="entry name" value="Exo_endo_phos"/>
    <property type="match status" value="1"/>
</dbReference>
<accession>A0A8H7ZR80</accession>